<dbReference type="EMBL" id="NEVH01013262">
    <property type="protein sequence ID" value="PNF29106.1"/>
    <property type="molecule type" value="Genomic_DNA"/>
</dbReference>
<dbReference type="GO" id="GO:0004497">
    <property type="term" value="F:monooxygenase activity"/>
    <property type="evidence" value="ECO:0007669"/>
    <property type="project" value="UniProtKB-KW"/>
</dbReference>
<dbReference type="FunFam" id="1.10.630.10:FF:000042">
    <property type="entry name" value="Cytochrome P450"/>
    <property type="match status" value="1"/>
</dbReference>
<evidence type="ECO:0000256" key="12">
    <source>
        <dbReference type="ARBA" id="ARBA00023136"/>
    </source>
</evidence>
<evidence type="ECO:0000256" key="5">
    <source>
        <dbReference type="ARBA" id="ARBA00022617"/>
    </source>
</evidence>
<dbReference type="PANTHER" id="PTHR24292">
    <property type="entry name" value="CYTOCHROME P450"/>
    <property type="match status" value="1"/>
</dbReference>
<dbReference type="GO" id="GO:0020037">
    <property type="term" value="F:heme binding"/>
    <property type="evidence" value="ECO:0007669"/>
    <property type="project" value="InterPro"/>
</dbReference>
<dbReference type="InterPro" id="IPR036396">
    <property type="entry name" value="Cyt_P450_sf"/>
</dbReference>
<keyword evidence="9 14" id="KW-0560">Oxidoreductase</keyword>
<comment type="caution">
    <text evidence="16">The sequence shown here is derived from an EMBL/GenBank/DDBJ whole genome shotgun (WGS) entry which is preliminary data.</text>
</comment>
<evidence type="ECO:0000256" key="7">
    <source>
        <dbReference type="ARBA" id="ARBA00022824"/>
    </source>
</evidence>
<keyword evidence="15" id="KW-0812">Transmembrane</keyword>
<evidence type="ECO:0000256" key="2">
    <source>
        <dbReference type="ARBA" id="ARBA00004174"/>
    </source>
</evidence>
<evidence type="ECO:0000256" key="15">
    <source>
        <dbReference type="SAM" id="Phobius"/>
    </source>
</evidence>
<dbReference type="PANTHER" id="PTHR24292:SF54">
    <property type="entry name" value="CYP9F3-RELATED"/>
    <property type="match status" value="1"/>
</dbReference>
<sequence>MVLLFESVTLSIIAIFTAAFTGVYLYFTRNFNFWKKRGIPYLKPTPFVGNLKELVFQKIGIGHHLQKIYDEYKDVPYVGLFSFDQPSLLIRDLELVKNILVKDSQNFADRVITFNEVVDPLFGKTMFTLKGQRWRHIRVNLTPVFTSGKMKKMFYLVKKCAEELDDYLDRATANGSSVEVKEAMARFTTDVIASCAFGIDSNSLKNPDAEFRYHLRNVFGSSVMKEFSILMAFFPSSLPKLFRPKYVDNSTSDFIRRTVWSTVEYREKHGMDRKDFLDSMIELRNRGKHITQTDSPENGQKDSPKFKIDGDDFVAQAFAFLAAGFETSATTMSFALFELALQPRIQRRLRTEIAQVLRKHSGELTYDGMQEMSYLDMVVSEILRKYPVLPFLDRKCVRDYELPDPSGKRTVILPAGTGVYIPVMAIQHDPKYYPEPEKFDPERFTDEKKQSRPNYTYFPFGEGPRVCIGLRFGLMQVKAGLIQILSRYEVAPCKDTPVSITFDPRTFLLSAIGEIPLSFNRRRSEDTSG</sequence>
<dbReference type="Pfam" id="PF00067">
    <property type="entry name" value="p450"/>
    <property type="match status" value="1"/>
</dbReference>
<evidence type="ECO:0000256" key="11">
    <source>
        <dbReference type="ARBA" id="ARBA00023033"/>
    </source>
</evidence>
<evidence type="ECO:0000256" key="13">
    <source>
        <dbReference type="PIRSR" id="PIRSR602401-1"/>
    </source>
</evidence>
<dbReference type="GO" id="GO:0016705">
    <property type="term" value="F:oxidoreductase activity, acting on paired donors, with incorporation or reduction of molecular oxygen"/>
    <property type="evidence" value="ECO:0007669"/>
    <property type="project" value="InterPro"/>
</dbReference>
<dbReference type="InParanoid" id="A0A2J7QKJ3"/>
<reference evidence="16 17" key="1">
    <citation type="submission" date="2017-12" db="EMBL/GenBank/DDBJ databases">
        <title>Hemimetabolous genomes reveal molecular basis of termite eusociality.</title>
        <authorList>
            <person name="Harrison M.C."/>
            <person name="Jongepier E."/>
            <person name="Robertson H.M."/>
            <person name="Arning N."/>
            <person name="Bitard-Feildel T."/>
            <person name="Chao H."/>
            <person name="Childers C.P."/>
            <person name="Dinh H."/>
            <person name="Doddapaneni H."/>
            <person name="Dugan S."/>
            <person name="Gowin J."/>
            <person name="Greiner C."/>
            <person name="Han Y."/>
            <person name="Hu H."/>
            <person name="Hughes D.S.T."/>
            <person name="Huylmans A.-K."/>
            <person name="Kemena C."/>
            <person name="Kremer L.P.M."/>
            <person name="Lee S.L."/>
            <person name="Lopez-Ezquerra A."/>
            <person name="Mallet L."/>
            <person name="Monroy-Kuhn J.M."/>
            <person name="Moser A."/>
            <person name="Murali S.C."/>
            <person name="Muzny D.M."/>
            <person name="Otani S."/>
            <person name="Piulachs M.-D."/>
            <person name="Poelchau M."/>
            <person name="Qu J."/>
            <person name="Schaub F."/>
            <person name="Wada-Katsumata A."/>
            <person name="Worley K.C."/>
            <person name="Xie Q."/>
            <person name="Ylla G."/>
            <person name="Poulsen M."/>
            <person name="Gibbs R.A."/>
            <person name="Schal C."/>
            <person name="Richards S."/>
            <person name="Belles X."/>
            <person name="Korb J."/>
            <person name="Bornberg-Bauer E."/>
        </authorList>
    </citation>
    <scope>NUCLEOTIDE SEQUENCE [LARGE SCALE GENOMIC DNA]</scope>
    <source>
        <tissue evidence="16">Whole body</tissue>
    </source>
</reference>
<dbReference type="PROSITE" id="PS00086">
    <property type="entry name" value="CYTOCHROME_P450"/>
    <property type="match status" value="1"/>
</dbReference>
<comment type="cofactor">
    <cofactor evidence="1 13">
        <name>heme</name>
        <dbReference type="ChEBI" id="CHEBI:30413"/>
    </cofactor>
</comment>
<evidence type="ECO:0000256" key="14">
    <source>
        <dbReference type="RuleBase" id="RU000461"/>
    </source>
</evidence>
<evidence type="ECO:0000256" key="1">
    <source>
        <dbReference type="ARBA" id="ARBA00001971"/>
    </source>
</evidence>
<keyword evidence="8" id="KW-0492">Microsome</keyword>
<keyword evidence="6 13" id="KW-0479">Metal-binding</keyword>
<evidence type="ECO:0000256" key="9">
    <source>
        <dbReference type="ARBA" id="ARBA00023002"/>
    </source>
</evidence>
<dbReference type="InterPro" id="IPR002401">
    <property type="entry name" value="Cyt_P450_E_grp-I"/>
</dbReference>
<dbReference type="FunCoup" id="A0A2J7QKJ3">
    <property type="interactions" value="63"/>
</dbReference>
<keyword evidence="7" id="KW-0256">Endoplasmic reticulum</keyword>
<dbReference type="STRING" id="105785.A0A2J7QKJ3"/>
<dbReference type="GO" id="GO:0005506">
    <property type="term" value="F:iron ion binding"/>
    <property type="evidence" value="ECO:0007669"/>
    <property type="project" value="InterPro"/>
</dbReference>
<gene>
    <name evidence="16" type="primary">CYP6J1_3</name>
    <name evidence="16" type="ORF">B7P43_G12590</name>
</gene>
<keyword evidence="15" id="KW-1133">Transmembrane helix</keyword>
<keyword evidence="10 13" id="KW-0408">Iron</keyword>
<evidence type="ECO:0000256" key="6">
    <source>
        <dbReference type="ARBA" id="ARBA00022723"/>
    </source>
</evidence>
<dbReference type="AlphaFoldDB" id="A0A2J7QKJ3"/>
<dbReference type="Gene3D" id="1.10.630.10">
    <property type="entry name" value="Cytochrome P450"/>
    <property type="match status" value="1"/>
</dbReference>
<keyword evidence="12 15" id="KW-0472">Membrane</keyword>
<dbReference type="GO" id="GO:0005789">
    <property type="term" value="C:endoplasmic reticulum membrane"/>
    <property type="evidence" value="ECO:0007669"/>
    <property type="project" value="UniProtKB-SubCell"/>
</dbReference>
<evidence type="ECO:0000313" key="17">
    <source>
        <dbReference type="Proteomes" id="UP000235965"/>
    </source>
</evidence>
<proteinExistence type="inferred from homology"/>
<keyword evidence="17" id="KW-1185">Reference proteome</keyword>
<feature type="transmembrane region" description="Helical" evidence="15">
    <location>
        <begin position="6"/>
        <end position="27"/>
    </location>
</feature>
<comment type="similarity">
    <text evidence="4 14">Belongs to the cytochrome P450 family.</text>
</comment>
<evidence type="ECO:0000256" key="4">
    <source>
        <dbReference type="ARBA" id="ARBA00010617"/>
    </source>
</evidence>
<keyword evidence="11 14" id="KW-0503">Monooxygenase</keyword>
<dbReference type="PRINTS" id="PR00385">
    <property type="entry name" value="P450"/>
</dbReference>
<dbReference type="PRINTS" id="PR00463">
    <property type="entry name" value="EP450I"/>
</dbReference>
<dbReference type="CDD" id="cd11056">
    <property type="entry name" value="CYP6-like"/>
    <property type="match status" value="1"/>
</dbReference>
<organism evidence="16 17">
    <name type="scientific">Cryptotermes secundus</name>
    <dbReference type="NCBI Taxonomy" id="105785"/>
    <lineage>
        <taxon>Eukaryota</taxon>
        <taxon>Metazoa</taxon>
        <taxon>Ecdysozoa</taxon>
        <taxon>Arthropoda</taxon>
        <taxon>Hexapoda</taxon>
        <taxon>Insecta</taxon>
        <taxon>Pterygota</taxon>
        <taxon>Neoptera</taxon>
        <taxon>Polyneoptera</taxon>
        <taxon>Dictyoptera</taxon>
        <taxon>Blattodea</taxon>
        <taxon>Blattoidea</taxon>
        <taxon>Termitoidae</taxon>
        <taxon>Kalotermitidae</taxon>
        <taxon>Cryptotermitinae</taxon>
        <taxon>Cryptotermes</taxon>
    </lineage>
</organism>
<name>A0A2J7QKJ3_9NEOP</name>
<protein>
    <submittedName>
        <fullName evidence="16">Cytochrome P450 6j1</fullName>
    </submittedName>
</protein>
<keyword evidence="5 13" id="KW-0349">Heme</keyword>
<dbReference type="InterPro" id="IPR001128">
    <property type="entry name" value="Cyt_P450"/>
</dbReference>
<evidence type="ECO:0000256" key="10">
    <source>
        <dbReference type="ARBA" id="ARBA00023004"/>
    </source>
</evidence>
<evidence type="ECO:0000313" key="16">
    <source>
        <dbReference type="EMBL" id="PNF29106.1"/>
    </source>
</evidence>
<evidence type="ECO:0000256" key="8">
    <source>
        <dbReference type="ARBA" id="ARBA00022848"/>
    </source>
</evidence>
<feature type="binding site" description="axial binding residue" evidence="13">
    <location>
        <position position="467"/>
    </location>
    <ligand>
        <name>heme</name>
        <dbReference type="ChEBI" id="CHEBI:30413"/>
    </ligand>
    <ligandPart>
        <name>Fe</name>
        <dbReference type="ChEBI" id="CHEBI:18248"/>
    </ligandPart>
</feature>
<accession>A0A2J7QKJ3</accession>
<dbReference type="InterPro" id="IPR050476">
    <property type="entry name" value="Insect_CytP450_Detox"/>
</dbReference>
<dbReference type="SUPFAM" id="SSF48264">
    <property type="entry name" value="Cytochrome P450"/>
    <property type="match status" value="1"/>
</dbReference>
<comment type="subcellular location">
    <subcellularLocation>
        <location evidence="3">Endoplasmic reticulum membrane</location>
        <topology evidence="3">Peripheral membrane protein</topology>
    </subcellularLocation>
    <subcellularLocation>
        <location evidence="2">Microsome membrane</location>
        <topology evidence="2">Peripheral membrane protein</topology>
    </subcellularLocation>
</comment>
<dbReference type="OrthoDB" id="2789670at2759"/>
<evidence type="ECO:0000256" key="3">
    <source>
        <dbReference type="ARBA" id="ARBA00004406"/>
    </source>
</evidence>
<dbReference type="InterPro" id="IPR017972">
    <property type="entry name" value="Cyt_P450_CS"/>
</dbReference>
<dbReference type="Proteomes" id="UP000235965">
    <property type="component" value="Unassembled WGS sequence"/>
</dbReference>